<keyword evidence="1" id="KW-0812">Transmembrane</keyword>
<feature type="transmembrane region" description="Helical" evidence="1">
    <location>
        <begin position="14"/>
        <end position="33"/>
    </location>
</feature>
<accession>A0ABX0N015</accession>
<protein>
    <recommendedName>
        <fullName evidence="4">PH domain-containing protein</fullName>
    </recommendedName>
</protein>
<keyword evidence="3" id="KW-1185">Reference proteome</keyword>
<proteinExistence type="predicted"/>
<dbReference type="Proteomes" id="UP000610594">
    <property type="component" value="Unassembled WGS sequence"/>
</dbReference>
<dbReference type="EMBL" id="WHJF01000064">
    <property type="protein sequence ID" value="NHZ64864.1"/>
    <property type="molecule type" value="Genomic_DNA"/>
</dbReference>
<gene>
    <name evidence="2" type="ORF">F1735_21610</name>
</gene>
<feature type="transmembrane region" description="Helical" evidence="1">
    <location>
        <begin position="45"/>
        <end position="65"/>
    </location>
</feature>
<sequence length="149" mass="16195">MNSIEITSPPPRRILPSVMCPPMALGLAALLVNDALRPSPTSVEGWFGGLAMLLLLLYALWRNLFLSESLSLAREEIVSVTAAAPPLYVARSANLYGWGFEGQRLIIETTCGRINFGLGLNDRETADIIHRLEVFCGRPLIGPDAAPHV</sequence>
<dbReference type="RefSeq" id="WP_167238876.1">
    <property type="nucleotide sequence ID" value="NZ_WHJF01000064.1"/>
</dbReference>
<evidence type="ECO:0000256" key="1">
    <source>
        <dbReference type="SAM" id="Phobius"/>
    </source>
</evidence>
<evidence type="ECO:0000313" key="2">
    <source>
        <dbReference type="EMBL" id="NHZ64864.1"/>
    </source>
</evidence>
<organism evidence="2 3">
    <name type="scientific">Massilia genomosp. 1</name>
    <dbReference type="NCBI Taxonomy" id="2609280"/>
    <lineage>
        <taxon>Bacteria</taxon>
        <taxon>Pseudomonadati</taxon>
        <taxon>Pseudomonadota</taxon>
        <taxon>Betaproteobacteria</taxon>
        <taxon>Burkholderiales</taxon>
        <taxon>Oxalobacteraceae</taxon>
        <taxon>Telluria group</taxon>
        <taxon>Massilia</taxon>
    </lineage>
</organism>
<name>A0ABX0N015_9BURK</name>
<evidence type="ECO:0008006" key="4">
    <source>
        <dbReference type="Google" id="ProtNLM"/>
    </source>
</evidence>
<keyword evidence="1" id="KW-1133">Transmembrane helix</keyword>
<keyword evidence="1" id="KW-0472">Membrane</keyword>
<evidence type="ECO:0000313" key="3">
    <source>
        <dbReference type="Proteomes" id="UP000610594"/>
    </source>
</evidence>
<reference evidence="2 3" key="1">
    <citation type="submission" date="2019-10" db="EMBL/GenBank/DDBJ databases">
        <title>Taxonomy of Antarctic Massilia spp.: description of Massilia rubra sp. nov., Massilia aquatica sp. nov., Massilia mucilaginosa sp. nov., Massilia frigida sp. nov. isolated from streams, lakes and regoliths.</title>
        <authorList>
            <person name="Holochova P."/>
            <person name="Sedlacek I."/>
            <person name="Kralova S."/>
            <person name="Maslanova I."/>
            <person name="Busse H.-J."/>
            <person name="Stankova E."/>
            <person name="Vrbovska V."/>
            <person name="Kovarovic V."/>
            <person name="Bartak M."/>
            <person name="Svec P."/>
            <person name="Pantucek R."/>
        </authorList>
    </citation>
    <scope>NUCLEOTIDE SEQUENCE [LARGE SCALE GENOMIC DNA]</scope>
    <source>
        <strain evidence="2 3">CCM 8694</strain>
    </source>
</reference>
<comment type="caution">
    <text evidence="2">The sequence shown here is derived from an EMBL/GenBank/DDBJ whole genome shotgun (WGS) entry which is preliminary data.</text>
</comment>